<sequence length="134" mass="15567">MNENEVKVLKVLKDFEQYVEDHSLYLQEIENLIAINRPDYERATRLLRRIRRVRKNLIQGAKIIMENISQVSDPKVKEESIGIVSYLSTVGFRDERELLINLNDVMKKSGQDLGINEDIQQLNDAMSSLSKLSF</sequence>
<proteinExistence type="predicted"/>
<reference evidence="1" key="1">
    <citation type="submission" date="2024-07" db="EMBL/GenBank/DDBJ databases">
        <title>Metagenome and Metagenome-Assembled Genomes of Archaea from a hot spring from the geothermal field of Los Azufres, Mexico.</title>
        <authorList>
            <person name="Marin-Paredes R."/>
            <person name="Martinez-Romero E."/>
            <person name="Servin-Garciduenas L.E."/>
        </authorList>
    </citation>
    <scope>NUCLEOTIDE SEQUENCE</scope>
    <source>
        <strain evidence="1">AZ1-454</strain>
    </source>
</reference>
<name>A0ACC6TLW1_9CREN</name>
<accession>A0ACC6TLW1</accession>
<protein>
    <submittedName>
        <fullName evidence="1">Uncharacterized protein</fullName>
    </submittedName>
</protein>
<dbReference type="EMBL" id="JZWS03000001">
    <property type="protein sequence ID" value="MEW9490859.1"/>
    <property type="molecule type" value="Genomic_DNA"/>
</dbReference>
<evidence type="ECO:0000313" key="1">
    <source>
        <dbReference type="EMBL" id="MEW9490859.1"/>
    </source>
</evidence>
<comment type="caution">
    <text evidence="1">The sequence shown here is derived from an EMBL/GenBank/DDBJ whole genome shotgun (WGS) entry which is preliminary data.</text>
</comment>
<evidence type="ECO:0000313" key="2">
    <source>
        <dbReference type="Proteomes" id="UP000053480"/>
    </source>
</evidence>
<organism evidence="1 2">
    <name type="scientific">Candidatus Aramenus sulfurataquae</name>
    <dbReference type="NCBI Taxonomy" id="1326980"/>
    <lineage>
        <taxon>Archaea</taxon>
        <taxon>Thermoproteota</taxon>
        <taxon>Thermoprotei</taxon>
        <taxon>Sulfolobales</taxon>
        <taxon>Sulfolobaceae</taxon>
        <taxon>Candidatus Aramenus</taxon>
    </lineage>
</organism>
<dbReference type="Proteomes" id="UP000053480">
    <property type="component" value="Unassembled WGS sequence"/>
</dbReference>
<gene>
    <name evidence="1" type="ORF">TQ35_0001445</name>
</gene>